<evidence type="ECO:0000313" key="3">
    <source>
        <dbReference type="EMBL" id="NKN31678.1"/>
    </source>
</evidence>
<feature type="domain" description="Sulfatase-modifying factor enzyme-like" evidence="2">
    <location>
        <begin position="146"/>
        <end position="401"/>
    </location>
</feature>
<feature type="chain" id="PRO_5047229643" evidence="1">
    <location>
        <begin position="28"/>
        <end position="658"/>
    </location>
</feature>
<dbReference type="PANTHER" id="PTHR23150">
    <property type="entry name" value="SULFATASE MODIFYING FACTOR 1, 2"/>
    <property type="match status" value="1"/>
</dbReference>
<keyword evidence="1" id="KW-0732">Signal</keyword>
<protein>
    <submittedName>
        <fullName evidence="3">SUMF1/EgtB/PvdO family nonheme iron enzyme</fullName>
    </submittedName>
</protein>
<dbReference type="EMBL" id="JAAXKX010000001">
    <property type="protein sequence ID" value="NKN31678.1"/>
    <property type="molecule type" value="Genomic_DNA"/>
</dbReference>
<dbReference type="SUPFAM" id="SSF56436">
    <property type="entry name" value="C-type lectin-like"/>
    <property type="match status" value="1"/>
</dbReference>
<comment type="caution">
    <text evidence="3">The sequence shown here is derived from an EMBL/GenBank/DDBJ whole genome shotgun (WGS) entry which is preliminary data.</text>
</comment>
<proteinExistence type="predicted"/>
<sequence length="658" mass="71548">MSSKTVSRCLALSVALTLGAGTPGANASAPTDHLPQHADWCMRDAPGHFRALSAEEGADCPAPAPVGERLPRTLVVPLPCDRSLLFQRIDAPATDVLDQVAVDLGGVASDDQVRLRYAQGRRFETIAGGFTIDRDGRLVRGRYQGVVYRSYYMSTYELTELQWSLYESGALTAFAAPQLPSPARQAEVCAATRALAARTPPPRVRAKLGLGYYDAVDFTRALNAYLIAENNRRIAVNQARAARGEPSLSLVVPWERGSSGFVRLPSEAEWEFAARGGAISAEAMLETSYLIRDGEQTRIGRLDEVANLAGPGAGADRALVGTRKPNLAGLYDVIGNAEEITQSLFRLVRPDGVHGTRGGLVLRGGSLVTPRAIAGVPRRAELPLYTAEGEARTTYGGLRLALVAPVLVDGWNAEQGYRSGYLNPEFEAALEASNARLTAVGETPGAAFRDQAHALIAQLRRRGSISAADARQLLAVEEALRASESAINTAEQDKLEARVTSAVATIQNVRLNGRLLYTMLDKERDSRASLACLDDDGAVRRLRATLDGLAREIAKIERQVDYQVSHALVLLQGLAEGDRGRADAAVARVRERFARDRLDVFERAWEAFDLALGEVRERPSQDLVGRFTPVFDDVRERRRQLVARPLRRLDCTRLPPTD</sequence>
<name>A0ABX1I2T1_9GAMM</name>
<evidence type="ECO:0000259" key="2">
    <source>
        <dbReference type="Pfam" id="PF03781"/>
    </source>
</evidence>
<accession>A0ABX1I2T1</accession>
<dbReference type="PANTHER" id="PTHR23150:SF19">
    <property type="entry name" value="FORMYLGLYCINE-GENERATING ENZYME"/>
    <property type="match status" value="1"/>
</dbReference>
<dbReference type="InterPro" id="IPR016187">
    <property type="entry name" value="CTDL_fold"/>
</dbReference>
<keyword evidence="4" id="KW-1185">Reference proteome</keyword>
<organism evidence="3 4">
    <name type="scientific">Marichromatium bheemlicum</name>
    <dbReference type="NCBI Taxonomy" id="365339"/>
    <lineage>
        <taxon>Bacteria</taxon>
        <taxon>Pseudomonadati</taxon>
        <taxon>Pseudomonadota</taxon>
        <taxon>Gammaproteobacteria</taxon>
        <taxon>Chromatiales</taxon>
        <taxon>Chromatiaceae</taxon>
        <taxon>Marichromatium</taxon>
    </lineage>
</organism>
<dbReference type="InterPro" id="IPR005532">
    <property type="entry name" value="SUMF_dom"/>
</dbReference>
<evidence type="ECO:0000256" key="1">
    <source>
        <dbReference type="SAM" id="SignalP"/>
    </source>
</evidence>
<evidence type="ECO:0000313" key="4">
    <source>
        <dbReference type="Proteomes" id="UP000740754"/>
    </source>
</evidence>
<dbReference type="Proteomes" id="UP000740754">
    <property type="component" value="Unassembled WGS sequence"/>
</dbReference>
<dbReference type="InterPro" id="IPR042095">
    <property type="entry name" value="SUMF_sf"/>
</dbReference>
<reference evidence="3 4" key="1">
    <citation type="submission" date="2020-04" db="EMBL/GenBank/DDBJ databases">
        <title>Draft Whole-Genome sequence of Marichromatium bheemlicum DSM 18632, type strain.</title>
        <authorList>
            <person name="Kyndt J.A."/>
            <person name="Meyer T.E."/>
        </authorList>
    </citation>
    <scope>NUCLEOTIDE SEQUENCE [LARGE SCALE GENOMIC DNA]</scope>
    <source>
        <strain evidence="3 4">DSM 18632</strain>
    </source>
</reference>
<dbReference type="Gene3D" id="3.90.1580.10">
    <property type="entry name" value="paralog of FGE (formylglycine-generating enzyme)"/>
    <property type="match status" value="1"/>
</dbReference>
<dbReference type="InterPro" id="IPR051043">
    <property type="entry name" value="Sulfatase_Mod_Factor_Kinase"/>
</dbReference>
<dbReference type="Pfam" id="PF03781">
    <property type="entry name" value="FGE-sulfatase"/>
    <property type="match status" value="1"/>
</dbReference>
<gene>
    <name evidence="3" type="ORF">HF203_00360</name>
</gene>
<feature type="signal peptide" evidence="1">
    <location>
        <begin position="1"/>
        <end position="27"/>
    </location>
</feature>
<dbReference type="RefSeq" id="WP_168665453.1">
    <property type="nucleotide sequence ID" value="NZ_JAAXKX010000001.1"/>
</dbReference>